<dbReference type="InterPro" id="IPR017215">
    <property type="entry name" value="MetH_bac"/>
</dbReference>
<dbReference type="Gene3D" id="1.10.1240.10">
    <property type="entry name" value="Methionine synthase domain"/>
    <property type="match status" value="1"/>
</dbReference>
<dbReference type="GO" id="GO:0005829">
    <property type="term" value="C:cytosol"/>
    <property type="evidence" value="ECO:0007669"/>
    <property type="project" value="TreeGrafter"/>
</dbReference>
<feature type="binding site" evidence="19">
    <location>
        <position position="208"/>
    </location>
    <ligand>
        <name>Zn(2+)</name>
        <dbReference type="ChEBI" id="CHEBI:29105"/>
    </ligand>
</feature>
<dbReference type="Gene3D" id="3.20.20.330">
    <property type="entry name" value="Homocysteine-binding-like domain"/>
    <property type="match status" value="1"/>
</dbReference>
<dbReference type="GO" id="GO:0008705">
    <property type="term" value="F:methionine synthase activity"/>
    <property type="evidence" value="ECO:0007669"/>
    <property type="project" value="UniProtKB-EC"/>
</dbReference>
<evidence type="ECO:0000259" key="23">
    <source>
        <dbReference type="PROSITE" id="PS51337"/>
    </source>
</evidence>
<feature type="domain" description="B12-binding N-terminal" evidence="23">
    <location>
        <begin position="587"/>
        <end position="681"/>
    </location>
</feature>
<comment type="cofactor">
    <cofactor evidence="2 19">
        <name>Zn(2+)</name>
        <dbReference type="ChEBI" id="CHEBI:29105"/>
    </cofactor>
</comment>
<evidence type="ECO:0000256" key="8">
    <source>
        <dbReference type="ARBA" id="ARBA00022603"/>
    </source>
</evidence>
<dbReference type="InterPro" id="IPR050554">
    <property type="entry name" value="Met_Synthase/Corrinoid"/>
</dbReference>
<dbReference type="Pfam" id="PF02310">
    <property type="entry name" value="B12-binding"/>
    <property type="match status" value="1"/>
</dbReference>
<keyword evidence="15" id="KW-0486">Methionine biosynthesis</keyword>
<dbReference type="Gene3D" id="3.20.20.20">
    <property type="entry name" value="Dihydropteroate synthase-like"/>
    <property type="match status" value="1"/>
</dbReference>
<evidence type="ECO:0000256" key="11">
    <source>
        <dbReference type="ARBA" id="ARBA00022679"/>
    </source>
</evidence>
<evidence type="ECO:0000256" key="4">
    <source>
        <dbReference type="ARBA" id="ARBA00005178"/>
    </source>
</evidence>
<organism evidence="24 25">
    <name type="scientific">Desulfovibrio porci</name>
    <dbReference type="NCBI Taxonomy" id="2605782"/>
    <lineage>
        <taxon>Bacteria</taxon>
        <taxon>Pseudomonadati</taxon>
        <taxon>Thermodesulfobacteriota</taxon>
        <taxon>Desulfovibrionia</taxon>
        <taxon>Desulfovibrionales</taxon>
        <taxon>Desulfovibrionaceae</taxon>
        <taxon>Desulfovibrio</taxon>
    </lineage>
</organism>
<evidence type="ECO:0000256" key="15">
    <source>
        <dbReference type="ARBA" id="ARBA00023167"/>
    </source>
</evidence>
<comment type="similarity">
    <text evidence="5">Belongs to the vitamin-B12 dependent methionine synthase family.</text>
</comment>
<keyword evidence="10" id="KW-0846">Cobalamin</keyword>
<keyword evidence="25" id="KW-1185">Reference proteome</keyword>
<dbReference type="GO" id="GO:0046653">
    <property type="term" value="P:tetrahydrofolate metabolic process"/>
    <property type="evidence" value="ECO:0007669"/>
    <property type="project" value="TreeGrafter"/>
</dbReference>
<feature type="binding site" evidence="19">
    <location>
        <position position="274"/>
    </location>
    <ligand>
        <name>Zn(2+)</name>
        <dbReference type="ChEBI" id="CHEBI:29105"/>
    </ligand>
</feature>
<evidence type="ECO:0000256" key="13">
    <source>
        <dbReference type="ARBA" id="ARBA00022723"/>
    </source>
</evidence>
<evidence type="ECO:0000256" key="7">
    <source>
        <dbReference type="ARBA" id="ARBA00013998"/>
    </source>
</evidence>
<dbReference type="Proteomes" id="UP000477488">
    <property type="component" value="Unassembled WGS sequence"/>
</dbReference>
<keyword evidence="11 19" id="KW-0808">Transferase</keyword>
<keyword evidence="9" id="KW-0028">Amino-acid biosynthesis</keyword>
<dbReference type="Gene3D" id="3.40.50.280">
    <property type="entry name" value="Cobalamin-binding domain"/>
    <property type="match status" value="1"/>
</dbReference>
<dbReference type="AlphaFoldDB" id="A0A6L5XH22"/>
<protein>
    <recommendedName>
        <fullName evidence="7">Methionine synthase</fullName>
        <ecNumber evidence="6">2.1.1.13</ecNumber>
    </recommendedName>
    <alternativeName>
        <fullName evidence="18">5-methyltetrahydrofolate--homocysteine methyltransferase</fullName>
    </alternativeName>
</protein>
<evidence type="ECO:0000256" key="10">
    <source>
        <dbReference type="ARBA" id="ARBA00022628"/>
    </source>
</evidence>
<dbReference type="Pfam" id="PF00809">
    <property type="entry name" value="Pterin_bind"/>
    <property type="match status" value="1"/>
</dbReference>
<keyword evidence="14 19" id="KW-0862">Zinc</keyword>
<gene>
    <name evidence="24" type="ORF">FYJ44_00235</name>
</gene>
<evidence type="ECO:0000256" key="9">
    <source>
        <dbReference type="ARBA" id="ARBA00022605"/>
    </source>
</evidence>
<reference evidence="24 25" key="1">
    <citation type="submission" date="2019-09" db="EMBL/GenBank/DDBJ databases">
        <title>In-depth cultivation of the pig gut microbiome towards novel bacterial diversity and tailored functional studies.</title>
        <authorList>
            <person name="Wylensek D."/>
            <person name="Hitch T.C.A."/>
            <person name="Clavel T."/>
        </authorList>
    </citation>
    <scope>NUCLEOTIDE SEQUENCE [LARGE SCALE GENOMIC DNA]</scope>
    <source>
        <strain evidence="24 25">PG-178-WT-4</strain>
    </source>
</reference>
<keyword evidence="12" id="KW-0949">S-adenosyl-L-methionine</keyword>
<evidence type="ECO:0000259" key="22">
    <source>
        <dbReference type="PROSITE" id="PS51332"/>
    </source>
</evidence>
<evidence type="ECO:0000256" key="18">
    <source>
        <dbReference type="ARBA" id="ARBA00031040"/>
    </source>
</evidence>
<sequence length="801" mass="84814">MADMTFRQALNLGRPLLLDGAMGTMLQASGLPVGMSPEQYCMESPQVLRGIHKAYLDAGADLLTTCTFGGNPFKLPKNLDVFAFNRRMAEVAREAARDAGRPVFVAGNVGPSGQFAKPLGPVEPRDLIAAFAAQIRGLVAGGADLIFVETQFDLAEARAAVVAARQECDLPVMVSMTFEQGVSLTGSSPAIFAETMQNLGVDVVGTNCSLGPDQMLPVLRELLSACACPVMAEPNAGLPELRGNVTVFPLGPEEFARKTAAFAGLGARILGGCCGTTPQHLAALSRTLRGMECALPETPRRDGICLTSRSQLVRIGVDEPLVVIGERINPTGKKALTQELQEGRFDTALQLADQQVEAGAGVLDVNVGASLVDETVLLPDLVQRLAGRLTLPLSLDSSNAEAIAKALPYCPGSFLVNSISGEADRMDVLGPLCRDYGAPFILLPLQGAKLPVRAAERIRIVEHLLERAAALGIPRRLVMVDILALAVSSKAEGGRQCLQMARWCRSQGLPTTLGLSNISFGLPARELLNATFLSMAVGAGLTSCIANPSATRLREAVDAMRVLGAHDPHAESFIASYAEWKPAGGAVLRRNGGGGAAKTLGEAVLNGDKENVLPLLDAELEAGADPFVLVQDTLIPAITEVGARYERREYFLPQLIRAAETMQTAFAHLKPRLEANRGQKERPVIVMATVEGDIHDIGKNIVALLLGNHGFDVVDAGKDVPAEAIVACALEHNARIIGLSALMTTTMVRMEDTIRLIRERDLPIKVMVGGAAVTQAFADAIGADAYCPDAVCAVRAAKNFV</sequence>
<dbReference type="PANTHER" id="PTHR45833:SF1">
    <property type="entry name" value="METHIONINE SYNTHASE"/>
    <property type="match status" value="1"/>
</dbReference>
<dbReference type="InterPro" id="IPR006158">
    <property type="entry name" value="Cobalamin-bd"/>
</dbReference>
<feature type="binding site" evidence="19">
    <location>
        <position position="273"/>
    </location>
    <ligand>
        <name>Zn(2+)</name>
        <dbReference type="ChEBI" id="CHEBI:29105"/>
    </ligand>
</feature>
<name>A0A6L5XH22_9BACT</name>
<dbReference type="SUPFAM" id="SSF52242">
    <property type="entry name" value="Cobalamin (vitamin B12)-binding domain"/>
    <property type="match status" value="1"/>
</dbReference>
<dbReference type="GO" id="GO:0050667">
    <property type="term" value="P:homocysteine metabolic process"/>
    <property type="evidence" value="ECO:0007669"/>
    <property type="project" value="TreeGrafter"/>
</dbReference>
<dbReference type="EC" id="2.1.1.13" evidence="6"/>
<evidence type="ECO:0000256" key="14">
    <source>
        <dbReference type="ARBA" id="ARBA00022833"/>
    </source>
</evidence>
<dbReference type="GO" id="GO:0031419">
    <property type="term" value="F:cobalamin binding"/>
    <property type="evidence" value="ECO:0007669"/>
    <property type="project" value="UniProtKB-KW"/>
</dbReference>
<dbReference type="InterPro" id="IPR036594">
    <property type="entry name" value="Meth_synthase_dom"/>
</dbReference>
<dbReference type="PANTHER" id="PTHR45833">
    <property type="entry name" value="METHIONINE SYNTHASE"/>
    <property type="match status" value="1"/>
</dbReference>
<dbReference type="PROSITE" id="PS50970">
    <property type="entry name" value="HCY"/>
    <property type="match status" value="1"/>
</dbReference>
<evidence type="ECO:0000256" key="19">
    <source>
        <dbReference type="PROSITE-ProRule" id="PRU00333"/>
    </source>
</evidence>
<dbReference type="EMBL" id="VUMH01000001">
    <property type="protein sequence ID" value="MSS26503.1"/>
    <property type="molecule type" value="Genomic_DNA"/>
</dbReference>
<comment type="pathway">
    <text evidence="4">Amino-acid biosynthesis; L-methionine biosynthesis via de novo pathway; L-methionine from L-homocysteine (MetH route): step 1/1.</text>
</comment>
<dbReference type="PIRSF" id="PIRSF037472">
    <property type="entry name" value="DHPS_mtfrase"/>
    <property type="match status" value="1"/>
</dbReference>
<dbReference type="InterPro" id="IPR000489">
    <property type="entry name" value="Pterin-binding_dom"/>
</dbReference>
<evidence type="ECO:0000256" key="6">
    <source>
        <dbReference type="ARBA" id="ARBA00012032"/>
    </source>
</evidence>
<comment type="catalytic activity">
    <reaction evidence="1">
        <text>(6S)-5-methyl-5,6,7,8-tetrahydrofolate + L-homocysteine = (6S)-5,6,7,8-tetrahydrofolate + L-methionine</text>
        <dbReference type="Rhea" id="RHEA:11172"/>
        <dbReference type="ChEBI" id="CHEBI:18608"/>
        <dbReference type="ChEBI" id="CHEBI:57453"/>
        <dbReference type="ChEBI" id="CHEBI:57844"/>
        <dbReference type="ChEBI" id="CHEBI:58199"/>
        <dbReference type="EC" id="2.1.1.13"/>
    </reaction>
</comment>
<dbReference type="PROSITE" id="PS50972">
    <property type="entry name" value="PTERIN_BINDING"/>
    <property type="match status" value="1"/>
</dbReference>
<accession>A0A6L5XH22</accession>
<dbReference type="CDD" id="cd02070">
    <property type="entry name" value="corrinoid_protein_B12-BD"/>
    <property type="match status" value="1"/>
</dbReference>
<dbReference type="GO" id="GO:0046872">
    <property type="term" value="F:metal ion binding"/>
    <property type="evidence" value="ECO:0007669"/>
    <property type="project" value="UniProtKB-KW"/>
</dbReference>
<feature type="domain" description="Pterin-binding" evidence="21">
    <location>
        <begin position="321"/>
        <end position="564"/>
    </location>
</feature>
<dbReference type="Pfam" id="PF02607">
    <property type="entry name" value="B12-binding_2"/>
    <property type="match status" value="1"/>
</dbReference>
<evidence type="ECO:0000256" key="5">
    <source>
        <dbReference type="ARBA" id="ARBA00010398"/>
    </source>
</evidence>
<evidence type="ECO:0000256" key="3">
    <source>
        <dbReference type="ARBA" id="ARBA00001956"/>
    </source>
</evidence>
<keyword evidence="8 19" id="KW-0489">Methyltransferase</keyword>
<dbReference type="InterPro" id="IPR011005">
    <property type="entry name" value="Dihydropteroate_synth-like_sf"/>
</dbReference>
<proteinExistence type="inferred from homology"/>
<dbReference type="UniPathway" id="UPA00051">
    <property type="reaction ID" value="UER00081"/>
</dbReference>
<dbReference type="Pfam" id="PF02574">
    <property type="entry name" value="S-methyl_trans"/>
    <property type="match status" value="1"/>
</dbReference>
<feature type="domain" description="Hcy-binding" evidence="20">
    <location>
        <begin position="4"/>
        <end position="288"/>
    </location>
</feature>
<dbReference type="SUPFAM" id="SSF51717">
    <property type="entry name" value="Dihydropteroate synthetase-like"/>
    <property type="match status" value="1"/>
</dbReference>
<evidence type="ECO:0000256" key="17">
    <source>
        <dbReference type="ARBA" id="ARBA00025552"/>
    </source>
</evidence>
<evidence type="ECO:0000256" key="2">
    <source>
        <dbReference type="ARBA" id="ARBA00001947"/>
    </source>
</evidence>
<keyword evidence="13 19" id="KW-0479">Metal-binding</keyword>
<dbReference type="InterPro" id="IPR036724">
    <property type="entry name" value="Cobalamin-bd_sf"/>
</dbReference>
<dbReference type="InterPro" id="IPR003726">
    <property type="entry name" value="HCY_dom"/>
</dbReference>
<dbReference type="PROSITE" id="PS51337">
    <property type="entry name" value="B12_BINDING_NTER"/>
    <property type="match status" value="1"/>
</dbReference>
<evidence type="ECO:0000259" key="20">
    <source>
        <dbReference type="PROSITE" id="PS50970"/>
    </source>
</evidence>
<evidence type="ECO:0000256" key="12">
    <source>
        <dbReference type="ARBA" id="ARBA00022691"/>
    </source>
</evidence>
<evidence type="ECO:0000259" key="21">
    <source>
        <dbReference type="PROSITE" id="PS50972"/>
    </source>
</evidence>
<dbReference type="InterPro" id="IPR036589">
    <property type="entry name" value="HCY_dom_sf"/>
</dbReference>
<keyword evidence="16" id="KW-0170">Cobalt</keyword>
<dbReference type="SUPFAM" id="SSF47644">
    <property type="entry name" value="Methionine synthase domain"/>
    <property type="match status" value="1"/>
</dbReference>
<feature type="domain" description="B12-binding" evidence="22">
    <location>
        <begin position="682"/>
        <end position="801"/>
    </location>
</feature>
<evidence type="ECO:0000313" key="24">
    <source>
        <dbReference type="EMBL" id="MSS26503.1"/>
    </source>
</evidence>
<dbReference type="SUPFAM" id="SSF82282">
    <property type="entry name" value="Homocysteine S-methyltransferase"/>
    <property type="match status" value="1"/>
</dbReference>
<comment type="cofactor">
    <cofactor evidence="3">
        <name>methylcob(III)alamin</name>
        <dbReference type="ChEBI" id="CHEBI:28115"/>
    </cofactor>
</comment>
<dbReference type="PROSITE" id="PS51332">
    <property type="entry name" value="B12_BINDING"/>
    <property type="match status" value="1"/>
</dbReference>
<evidence type="ECO:0000256" key="1">
    <source>
        <dbReference type="ARBA" id="ARBA00001700"/>
    </source>
</evidence>
<dbReference type="SMART" id="SM01018">
    <property type="entry name" value="B12-binding_2"/>
    <property type="match status" value="1"/>
</dbReference>
<comment type="caution">
    <text evidence="24">The sequence shown here is derived from an EMBL/GenBank/DDBJ whole genome shotgun (WGS) entry which is preliminary data.</text>
</comment>
<evidence type="ECO:0000313" key="25">
    <source>
        <dbReference type="Proteomes" id="UP000477488"/>
    </source>
</evidence>
<evidence type="ECO:0000256" key="16">
    <source>
        <dbReference type="ARBA" id="ARBA00023285"/>
    </source>
</evidence>
<dbReference type="GO" id="GO:0032259">
    <property type="term" value="P:methylation"/>
    <property type="evidence" value="ECO:0007669"/>
    <property type="project" value="UniProtKB-KW"/>
</dbReference>
<comment type="function">
    <text evidence="17">Catalyzes the transfer of a methyl group from methyl-cobalamin to homocysteine, yielding enzyme-bound cob(I)alamin and methionine. Subsequently, remethylates the cofactor using methyltetrahydrofolate.</text>
</comment>
<dbReference type="InterPro" id="IPR003759">
    <property type="entry name" value="Cbl-bd_cap"/>
</dbReference>